<keyword evidence="9" id="KW-1185">Reference proteome</keyword>
<feature type="transmembrane region" description="Helical" evidence="6">
    <location>
        <begin position="162"/>
        <end position="185"/>
    </location>
</feature>
<evidence type="ECO:0000256" key="6">
    <source>
        <dbReference type="SAM" id="Phobius"/>
    </source>
</evidence>
<feature type="transmembrane region" description="Helical" evidence="6">
    <location>
        <begin position="303"/>
        <end position="324"/>
    </location>
</feature>
<dbReference type="InterPro" id="IPR011701">
    <property type="entry name" value="MFS"/>
</dbReference>
<feature type="domain" description="Major facilitator superfamily (MFS) profile" evidence="7">
    <location>
        <begin position="38"/>
        <end position="451"/>
    </location>
</feature>
<evidence type="ECO:0000256" key="5">
    <source>
        <dbReference type="ARBA" id="ARBA00023136"/>
    </source>
</evidence>
<reference evidence="8 9" key="1">
    <citation type="submission" date="2019-08" db="EMBL/GenBank/DDBJ databases">
        <authorList>
            <person name="Peeters C."/>
        </authorList>
    </citation>
    <scope>NUCLEOTIDE SEQUENCE [LARGE SCALE GENOMIC DNA]</scope>
    <source>
        <strain evidence="8 9">LMG 31115</strain>
    </source>
</reference>
<dbReference type="PANTHER" id="PTHR43791">
    <property type="entry name" value="PERMEASE-RELATED"/>
    <property type="match status" value="1"/>
</dbReference>
<feature type="transmembrane region" description="Helical" evidence="6">
    <location>
        <begin position="128"/>
        <end position="150"/>
    </location>
</feature>
<feature type="transmembrane region" description="Helical" evidence="6">
    <location>
        <begin position="104"/>
        <end position="122"/>
    </location>
</feature>
<evidence type="ECO:0000259" key="7">
    <source>
        <dbReference type="PROSITE" id="PS50850"/>
    </source>
</evidence>
<dbReference type="GO" id="GO:0022857">
    <property type="term" value="F:transmembrane transporter activity"/>
    <property type="evidence" value="ECO:0007669"/>
    <property type="project" value="InterPro"/>
</dbReference>
<feature type="transmembrane region" description="Helical" evidence="6">
    <location>
        <begin position="34"/>
        <end position="52"/>
    </location>
</feature>
<keyword evidence="3 6" id="KW-0812">Transmembrane</keyword>
<dbReference type="InterPro" id="IPR020846">
    <property type="entry name" value="MFS_dom"/>
</dbReference>
<dbReference type="RefSeq" id="WP_150683719.1">
    <property type="nucleotide sequence ID" value="NZ_CABPSI010000002.1"/>
</dbReference>
<dbReference type="PROSITE" id="PS50850">
    <property type="entry name" value="MFS"/>
    <property type="match status" value="1"/>
</dbReference>
<evidence type="ECO:0000313" key="9">
    <source>
        <dbReference type="Proteomes" id="UP000333828"/>
    </source>
</evidence>
<sequence>MTSPTTTASQPFAAAAHAAVPDIQGVEEATYRKIAWRILPLLFVCYIINYIDRANIGIAQIQFKADLHFSDLVYGIGAGLFFVGFLLFEVPSNLMLARMGARKTLLRIMTLWGAVSCAMMFVRTPMEFYVARMLLGAAEAGFFPGLILYLSYWFPAERRARVTALSFVAIPIATMIGAPTSGWIMRQFHEVHGLAGWQWMFLLEGLPAIALGIVVFFSLEDRPESAKWLTADEKARLTQALSVERAQKAGKAAHGHGKGGTLAALGDWRVYVAGLVSFCAYVLASTIAFFAPVVIQATGVRDTFHVGLLSALPPVVGIVAMLIVSRHSDRHRERRWHAALPLMCAAISLMVMPYMSHNLVLAVLLLAIATAGHLSSLSVFWTIPSTYLAPASAAAGIAVVSSIGALGGLVGPSVIGYIKSVTGNLALGLQVAGCIVLFGGFLLLIGIPARLLPKTGAGGAGRA</sequence>
<feature type="transmembrane region" description="Helical" evidence="6">
    <location>
        <begin position="197"/>
        <end position="219"/>
    </location>
</feature>
<gene>
    <name evidence="8" type="primary">nicT_1</name>
    <name evidence="8" type="ORF">PIN31115_01744</name>
</gene>
<dbReference type="AlphaFoldDB" id="A0A5E4U118"/>
<keyword evidence="2" id="KW-0813">Transport</keyword>
<dbReference type="FunFam" id="1.20.1250.20:FF:000018">
    <property type="entry name" value="MFS transporter permease"/>
    <property type="match status" value="1"/>
</dbReference>
<feature type="transmembrane region" description="Helical" evidence="6">
    <location>
        <begin position="361"/>
        <end position="383"/>
    </location>
</feature>
<comment type="subcellular location">
    <subcellularLocation>
        <location evidence="1">Membrane</location>
        <topology evidence="1">Multi-pass membrane protein</topology>
    </subcellularLocation>
</comment>
<feature type="transmembrane region" description="Helical" evidence="6">
    <location>
        <begin position="270"/>
        <end position="291"/>
    </location>
</feature>
<dbReference type="CDD" id="cd17319">
    <property type="entry name" value="MFS_ExuT_GudP_like"/>
    <property type="match status" value="1"/>
</dbReference>
<name>A0A5E4U118_9BURK</name>
<dbReference type="PANTHER" id="PTHR43791:SF36">
    <property type="entry name" value="TRANSPORTER, PUTATIVE (AFU_ORTHOLOGUE AFUA_6G08340)-RELATED"/>
    <property type="match status" value="1"/>
</dbReference>
<feature type="transmembrane region" description="Helical" evidence="6">
    <location>
        <begin position="424"/>
        <end position="445"/>
    </location>
</feature>
<dbReference type="EMBL" id="CABPSI010000002">
    <property type="protein sequence ID" value="VVD93866.1"/>
    <property type="molecule type" value="Genomic_DNA"/>
</dbReference>
<dbReference type="Proteomes" id="UP000333828">
    <property type="component" value="Unassembled WGS sequence"/>
</dbReference>
<organism evidence="8 9">
    <name type="scientific">Pandoraea iniqua</name>
    <dbReference type="NCBI Taxonomy" id="2508288"/>
    <lineage>
        <taxon>Bacteria</taxon>
        <taxon>Pseudomonadati</taxon>
        <taxon>Pseudomonadota</taxon>
        <taxon>Betaproteobacteria</taxon>
        <taxon>Burkholderiales</taxon>
        <taxon>Burkholderiaceae</taxon>
        <taxon>Pandoraea</taxon>
    </lineage>
</organism>
<keyword evidence="4 6" id="KW-1133">Transmembrane helix</keyword>
<dbReference type="SUPFAM" id="SSF103473">
    <property type="entry name" value="MFS general substrate transporter"/>
    <property type="match status" value="1"/>
</dbReference>
<feature type="transmembrane region" description="Helical" evidence="6">
    <location>
        <begin position="395"/>
        <end position="418"/>
    </location>
</feature>
<evidence type="ECO:0000313" key="8">
    <source>
        <dbReference type="EMBL" id="VVD93866.1"/>
    </source>
</evidence>
<evidence type="ECO:0000256" key="4">
    <source>
        <dbReference type="ARBA" id="ARBA00022989"/>
    </source>
</evidence>
<dbReference type="Pfam" id="PF07690">
    <property type="entry name" value="MFS_1"/>
    <property type="match status" value="1"/>
</dbReference>
<accession>A0A5E4U118</accession>
<dbReference type="Gene3D" id="1.20.1250.20">
    <property type="entry name" value="MFS general substrate transporter like domains"/>
    <property type="match status" value="2"/>
</dbReference>
<dbReference type="InterPro" id="IPR036259">
    <property type="entry name" value="MFS_trans_sf"/>
</dbReference>
<feature type="transmembrane region" description="Helical" evidence="6">
    <location>
        <begin position="72"/>
        <end position="92"/>
    </location>
</feature>
<protein>
    <submittedName>
        <fullName evidence="8">Metabolite transport protein NicT</fullName>
    </submittedName>
</protein>
<proteinExistence type="predicted"/>
<evidence type="ECO:0000256" key="2">
    <source>
        <dbReference type="ARBA" id="ARBA00022448"/>
    </source>
</evidence>
<keyword evidence="5 6" id="KW-0472">Membrane</keyword>
<evidence type="ECO:0000256" key="3">
    <source>
        <dbReference type="ARBA" id="ARBA00022692"/>
    </source>
</evidence>
<evidence type="ECO:0000256" key="1">
    <source>
        <dbReference type="ARBA" id="ARBA00004141"/>
    </source>
</evidence>
<dbReference type="GO" id="GO:0016020">
    <property type="term" value="C:membrane"/>
    <property type="evidence" value="ECO:0007669"/>
    <property type="project" value="UniProtKB-SubCell"/>
</dbReference>